<dbReference type="AlphaFoldDB" id="D5WT83"/>
<evidence type="ECO:0000313" key="12">
    <source>
        <dbReference type="Proteomes" id="UP000002368"/>
    </source>
</evidence>
<evidence type="ECO:0000256" key="1">
    <source>
        <dbReference type="ARBA" id="ARBA00001933"/>
    </source>
</evidence>
<dbReference type="GO" id="GO:0009236">
    <property type="term" value="P:cobalamin biosynthetic process"/>
    <property type="evidence" value="ECO:0007669"/>
    <property type="project" value="UniProtKB-UniPathway"/>
</dbReference>
<dbReference type="Proteomes" id="UP000002368">
    <property type="component" value="Chromosome"/>
</dbReference>
<keyword evidence="5" id="KW-0169">Cobalamin biosynthesis</keyword>
<proteinExistence type="predicted"/>
<dbReference type="InterPro" id="IPR005860">
    <property type="entry name" value="CobD"/>
</dbReference>
<comment type="cofactor">
    <cofactor evidence="1">
        <name>pyridoxal 5'-phosphate</name>
        <dbReference type="ChEBI" id="CHEBI:597326"/>
    </cofactor>
</comment>
<dbReference type="Gene3D" id="3.40.640.10">
    <property type="entry name" value="Type I PLP-dependent aspartate aminotransferase-like (Major domain)"/>
    <property type="match status" value="1"/>
</dbReference>
<reference evidence="11 12" key="1">
    <citation type="journal article" date="2011" name="Stand. Genomic Sci.">
        <title>Complete genome sequence of the thermophilic, hydrogen-oxidizing Bacillus tusciae type strain (T2) and reclassification in the new genus, Kyrpidia gen. nov. as Kyrpidia tusciae comb. nov. and emendation of the family Alicyclobacillaceae da Costa and Rainey, 2010.</title>
        <authorList>
            <person name="Klenk H.P."/>
            <person name="Lapidus A."/>
            <person name="Chertkov O."/>
            <person name="Copeland A."/>
            <person name="Del Rio T.G."/>
            <person name="Nolan M."/>
            <person name="Lucas S."/>
            <person name="Chen F."/>
            <person name="Tice H."/>
            <person name="Cheng J.F."/>
            <person name="Han C."/>
            <person name="Bruce D."/>
            <person name="Goodwin L."/>
            <person name="Pitluck S."/>
            <person name="Pati A."/>
            <person name="Ivanova N."/>
            <person name="Mavromatis K."/>
            <person name="Daum C."/>
            <person name="Chen A."/>
            <person name="Palaniappan K."/>
            <person name="Chang Y.J."/>
            <person name="Land M."/>
            <person name="Hauser L."/>
            <person name="Jeffries C.D."/>
            <person name="Detter J.C."/>
            <person name="Rohde M."/>
            <person name="Abt B."/>
            <person name="Pukall R."/>
            <person name="Goker M."/>
            <person name="Bristow J."/>
            <person name="Markowitz V."/>
            <person name="Hugenholtz P."/>
            <person name="Eisen J.A."/>
        </authorList>
    </citation>
    <scope>NUCLEOTIDE SEQUENCE [LARGE SCALE GENOMIC DNA]</scope>
    <source>
        <strain evidence="11 12">DSM 2912</strain>
    </source>
</reference>
<dbReference type="UniPathway" id="UPA00148"/>
<keyword evidence="12" id="KW-1185">Reference proteome</keyword>
<dbReference type="STRING" id="562970.Btus_0419"/>
<protein>
    <recommendedName>
        <fullName evidence="4">threonine-phosphate decarboxylase</fullName>
        <ecNumber evidence="4">4.1.1.81</ecNumber>
    </recommendedName>
    <alternativeName>
        <fullName evidence="8">L-threonine-O-3-phosphate decarboxylase</fullName>
    </alternativeName>
</protein>
<evidence type="ECO:0000259" key="10">
    <source>
        <dbReference type="Pfam" id="PF00155"/>
    </source>
</evidence>
<dbReference type="eggNOG" id="COG0079">
    <property type="taxonomic scope" value="Bacteria"/>
</dbReference>
<keyword evidence="7" id="KW-0456">Lyase</keyword>
<dbReference type="CDD" id="cd00609">
    <property type="entry name" value="AAT_like"/>
    <property type="match status" value="1"/>
</dbReference>
<dbReference type="InterPro" id="IPR015421">
    <property type="entry name" value="PyrdxlP-dep_Trfase_major"/>
</dbReference>
<dbReference type="GO" id="GO:0030170">
    <property type="term" value="F:pyridoxal phosphate binding"/>
    <property type="evidence" value="ECO:0007669"/>
    <property type="project" value="InterPro"/>
</dbReference>
<name>D5WT83_KYRT2</name>
<evidence type="ECO:0000313" key="11">
    <source>
        <dbReference type="EMBL" id="ADG05187.1"/>
    </source>
</evidence>
<evidence type="ECO:0000256" key="5">
    <source>
        <dbReference type="ARBA" id="ARBA00022573"/>
    </source>
</evidence>
<evidence type="ECO:0000256" key="6">
    <source>
        <dbReference type="ARBA" id="ARBA00022898"/>
    </source>
</evidence>
<sequence length="367" mass="41246">MDVMRPFMDHGGNVREYRERWGGDPGDLADFSANINPLGPPESVKSAMRAALQEAHRYPDPRQEGFRRQVAERWGMTSDAVIVGNGAAELIFLAMFAWRPRRILALAPSFSEYEDAARAVGAEIERILLHPERGFVPDAGAVVDALGTGVDLLVLANPNNPTGVLWDSAALERVLDEAEEAGVRVLLDEAFLDFCSDEQIRSQIPRAGRRPGLFVLRSMTKFYSIPGVRLGYGVASPEEIRRMEGLRPPWSVNGVALAAGAAALEDEDFPARSRRWIIQQRRRMAETFGKLGFSVTDARANFLLAWREDFDIGREWPRLARRGVFVRDCRTFPGLDRRYLRVAVRPKRDQERLFAGIREGLEDVRVT</sequence>
<keyword evidence="6" id="KW-0663">Pyridoxal phosphate</keyword>
<evidence type="ECO:0000256" key="8">
    <source>
        <dbReference type="ARBA" id="ARBA00029996"/>
    </source>
</evidence>
<dbReference type="EMBL" id="CP002017">
    <property type="protein sequence ID" value="ADG05187.1"/>
    <property type="molecule type" value="Genomic_DNA"/>
</dbReference>
<comment type="catalytic activity">
    <reaction evidence="9">
        <text>O-phospho-L-threonine + H(+) = (R)-1-aminopropan-2-yl phosphate + CO2</text>
        <dbReference type="Rhea" id="RHEA:11492"/>
        <dbReference type="ChEBI" id="CHEBI:15378"/>
        <dbReference type="ChEBI" id="CHEBI:16526"/>
        <dbReference type="ChEBI" id="CHEBI:58563"/>
        <dbReference type="ChEBI" id="CHEBI:58675"/>
        <dbReference type="EC" id="4.1.1.81"/>
    </reaction>
</comment>
<dbReference type="KEGG" id="bts:Btus_0419"/>
<dbReference type="InterPro" id="IPR015422">
    <property type="entry name" value="PyrdxlP-dep_Trfase_small"/>
</dbReference>
<feature type="domain" description="Aminotransferase class I/classII large" evidence="10">
    <location>
        <begin position="29"/>
        <end position="351"/>
    </location>
</feature>
<dbReference type="GO" id="GO:0048472">
    <property type="term" value="F:threonine-phosphate decarboxylase activity"/>
    <property type="evidence" value="ECO:0007669"/>
    <property type="project" value="UniProtKB-EC"/>
</dbReference>
<evidence type="ECO:0000256" key="4">
    <source>
        <dbReference type="ARBA" id="ARBA00012285"/>
    </source>
</evidence>
<comment type="pathway">
    <text evidence="3">Cofactor biosynthesis; adenosylcobalamin biosynthesis.</text>
</comment>
<dbReference type="PANTHER" id="PTHR42885">
    <property type="entry name" value="HISTIDINOL-PHOSPHATE AMINOTRANSFERASE-RELATED"/>
    <property type="match status" value="1"/>
</dbReference>
<comment type="function">
    <text evidence="2">Decarboxylates L-threonine-O-3-phosphate to yield (R)-1-amino-2-propanol O-2-phosphate, the precursor for the linkage between the nucleotide loop and the corrin ring in cobalamin.</text>
</comment>
<gene>
    <name evidence="11" type="ordered locus">Btus_0419</name>
</gene>
<accession>D5WT83</accession>
<dbReference type="Gene3D" id="3.90.1150.10">
    <property type="entry name" value="Aspartate Aminotransferase, domain 1"/>
    <property type="match status" value="1"/>
</dbReference>
<dbReference type="InterPro" id="IPR015424">
    <property type="entry name" value="PyrdxlP-dep_Trfase"/>
</dbReference>
<evidence type="ECO:0000256" key="3">
    <source>
        <dbReference type="ARBA" id="ARBA00004953"/>
    </source>
</evidence>
<organism evidence="11 12">
    <name type="scientific">Kyrpidia tusciae (strain DSM 2912 / NBRC 15312 / T2)</name>
    <name type="common">Bacillus tusciae</name>
    <dbReference type="NCBI Taxonomy" id="562970"/>
    <lineage>
        <taxon>Bacteria</taxon>
        <taxon>Bacillati</taxon>
        <taxon>Bacillota</taxon>
        <taxon>Bacilli</taxon>
        <taxon>Bacillales</taxon>
        <taxon>Alicyclobacillaceae</taxon>
        <taxon>Kyrpidia</taxon>
    </lineage>
</organism>
<evidence type="ECO:0000256" key="2">
    <source>
        <dbReference type="ARBA" id="ARBA00003444"/>
    </source>
</evidence>
<dbReference type="InterPro" id="IPR004839">
    <property type="entry name" value="Aminotransferase_I/II_large"/>
</dbReference>
<evidence type="ECO:0000256" key="9">
    <source>
        <dbReference type="ARBA" id="ARBA00048531"/>
    </source>
</evidence>
<dbReference type="NCBIfam" id="TIGR01140">
    <property type="entry name" value="L_thr_O3P_dcar"/>
    <property type="match status" value="1"/>
</dbReference>
<dbReference type="SUPFAM" id="SSF53383">
    <property type="entry name" value="PLP-dependent transferases"/>
    <property type="match status" value="1"/>
</dbReference>
<dbReference type="HOGENOM" id="CLU_017584_3_2_9"/>
<dbReference type="PANTHER" id="PTHR42885:SF1">
    <property type="entry name" value="THREONINE-PHOSPHATE DECARBOXYLASE"/>
    <property type="match status" value="1"/>
</dbReference>
<evidence type="ECO:0000256" key="7">
    <source>
        <dbReference type="ARBA" id="ARBA00023239"/>
    </source>
</evidence>
<dbReference type="OrthoDB" id="9813612at2"/>
<dbReference type="Pfam" id="PF00155">
    <property type="entry name" value="Aminotran_1_2"/>
    <property type="match status" value="1"/>
</dbReference>
<dbReference type="EC" id="4.1.1.81" evidence="4"/>